<name>D8UFP9_VOLCA</name>
<organism evidence="2">
    <name type="scientific">Volvox carteri f. nagariensis</name>
    <dbReference type="NCBI Taxonomy" id="3068"/>
    <lineage>
        <taxon>Eukaryota</taxon>
        <taxon>Viridiplantae</taxon>
        <taxon>Chlorophyta</taxon>
        <taxon>core chlorophytes</taxon>
        <taxon>Chlorophyceae</taxon>
        <taxon>CS clade</taxon>
        <taxon>Chlamydomonadales</taxon>
        <taxon>Volvocaceae</taxon>
        <taxon>Volvox</taxon>
    </lineage>
</organism>
<keyword evidence="2" id="KW-1185">Reference proteome</keyword>
<dbReference type="InParanoid" id="D8UFP9"/>
<dbReference type="EMBL" id="GL378395">
    <property type="protein sequence ID" value="EFJ41377.1"/>
    <property type="molecule type" value="Genomic_DNA"/>
</dbReference>
<proteinExistence type="predicted"/>
<sequence>MELPDFSFYGRVFHVKVDSDSGYVRINCAVPAGVVPKLDRVFGSRFLWYDLYTGGSTTAVAGDCRYTGLRQSRHLVAGMAASLGDLENQPAVPAVLVLYKLIRVPRPRAHFTCVCVYAYTYFTLCAQT</sequence>
<dbReference type="RefSeq" id="XP_002957483.1">
    <property type="nucleotide sequence ID" value="XM_002957437.1"/>
</dbReference>
<protein>
    <submittedName>
        <fullName evidence="1">Uncharacterized protein</fullName>
    </submittedName>
</protein>
<dbReference type="Proteomes" id="UP000001058">
    <property type="component" value="Unassembled WGS sequence"/>
</dbReference>
<dbReference type="AlphaFoldDB" id="D8UFP9"/>
<gene>
    <name evidence="1" type="ORF">VOLCADRAFT_107696</name>
</gene>
<dbReference type="KEGG" id="vcn:VOLCADRAFT_107696"/>
<evidence type="ECO:0000313" key="1">
    <source>
        <dbReference type="EMBL" id="EFJ41377.1"/>
    </source>
</evidence>
<evidence type="ECO:0000313" key="2">
    <source>
        <dbReference type="Proteomes" id="UP000001058"/>
    </source>
</evidence>
<dbReference type="GeneID" id="9626972"/>
<reference evidence="1 2" key="1">
    <citation type="journal article" date="2010" name="Science">
        <title>Genomic analysis of organismal complexity in the multicellular green alga Volvox carteri.</title>
        <authorList>
            <person name="Prochnik S.E."/>
            <person name="Umen J."/>
            <person name="Nedelcu A.M."/>
            <person name="Hallmann A."/>
            <person name="Miller S.M."/>
            <person name="Nishii I."/>
            <person name="Ferris P."/>
            <person name="Kuo A."/>
            <person name="Mitros T."/>
            <person name="Fritz-Laylin L.K."/>
            <person name="Hellsten U."/>
            <person name="Chapman J."/>
            <person name="Simakov O."/>
            <person name="Rensing S.A."/>
            <person name="Terry A."/>
            <person name="Pangilinan J."/>
            <person name="Kapitonov V."/>
            <person name="Jurka J."/>
            <person name="Salamov A."/>
            <person name="Shapiro H."/>
            <person name="Schmutz J."/>
            <person name="Grimwood J."/>
            <person name="Lindquist E."/>
            <person name="Lucas S."/>
            <person name="Grigoriev I.V."/>
            <person name="Schmitt R."/>
            <person name="Kirk D."/>
            <person name="Rokhsar D.S."/>
        </authorList>
    </citation>
    <scope>NUCLEOTIDE SEQUENCE [LARGE SCALE GENOMIC DNA]</scope>
    <source>
        <strain evidence="2">f. Nagariensis / Eve</strain>
    </source>
</reference>
<dbReference type="OrthoDB" id="10425026at2759"/>
<accession>D8UFP9</accession>